<organism evidence="2 3">
    <name type="scientific">Spirosoma pollinicola</name>
    <dbReference type="NCBI Taxonomy" id="2057025"/>
    <lineage>
        <taxon>Bacteria</taxon>
        <taxon>Pseudomonadati</taxon>
        <taxon>Bacteroidota</taxon>
        <taxon>Cytophagia</taxon>
        <taxon>Cytophagales</taxon>
        <taxon>Cytophagaceae</taxon>
        <taxon>Spirosoma</taxon>
    </lineage>
</organism>
<gene>
    <name evidence="2" type="ORF">CWM47_10085</name>
</gene>
<dbReference type="Gene3D" id="2.40.128.490">
    <property type="entry name" value="Uncharacterised protein PF14869, DUF4488"/>
    <property type="match status" value="1"/>
</dbReference>
<reference evidence="2 3" key="1">
    <citation type="submission" date="2017-11" db="EMBL/GenBank/DDBJ databases">
        <title>Taxonomic description and genome sequences of Spirosoma HA7 sp. nov., isolated from pollen microhabitat of Corylus avellana.</title>
        <authorList>
            <person name="Ambika Manirajan B."/>
            <person name="Suarez C."/>
            <person name="Ratering S."/>
            <person name="Geissler-Plaum R."/>
            <person name="Cardinale M."/>
            <person name="Sylvia S."/>
        </authorList>
    </citation>
    <scope>NUCLEOTIDE SEQUENCE [LARGE SCALE GENOMIC DNA]</scope>
    <source>
        <strain evidence="2 3">HA7</strain>
    </source>
</reference>
<dbReference type="Proteomes" id="UP000232883">
    <property type="component" value="Chromosome"/>
</dbReference>
<sequence length="137" mass="14981">MSIRVLAILLLCGLAQSSFGQAKPVRTKTNLAKEITGVWALVDKPTDTASAGSRLKFIINGHWSMTQADTMSHVTTFHHGGSYTLADSTYSETIGYANGNTANYIGTTTVFSVRLKGNTLYLKGIGNPWNEVWKRLR</sequence>
<dbReference type="OrthoDB" id="1493972at2"/>
<feature type="chain" id="PRO_5014914314" description="Lipocalin-like domain-containing protein" evidence="1">
    <location>
        <begin position="23"/>
        <end position="137"/>
    </location>
</feature>
<protein>
    <recommendedName>
        <fullName evidence="4">Lipocalin-like domain-containing protein</fullName>
    </recommendedName>
</protein>
<feature type="signal peptide" evidence="1">
    <location>
        <begin position="1"/>
        <end position="22"/>
    </location>
</feature>
<evidence type="ECO:0000313" key="2">
    <source>
        <dbReference type="EMBL" id="AUD02139.1"/>
    </source>
</evidence>
<dbReference type="RefSeq" id="WP_100987858.1">
    <property type="nucleotide sequence ID" value="NZ_CP025096.1"/>
</dbReference>
<dbReference type="AlphaFoldDB" id="A0A2K8YX11"/>
<evidence type="ECO:0000313" key="3">
    <source>
        <dbReference type="Proteomes" id="UP000232883"/>
    </source>
</evidence>
<proteinExistence type="predicted"/>
<accession>A0A2K8YX11</accession>
<keyword evidence="1" id="KW-0732">Signal</keyword>
<evidence type="ECO:0000256" key="1">
    <source>
        <dbReference type="SAM" id="SignalP"/>
    </source>
</evidence>
<name>A0A2K8YX11_9BACT</name>
<dbReference type="EMBL" id="CP025096">
    <property type="protein sequence ID" value="AUD02139.1"/>
    <property type="molecule type" value="Genomic_DNA"/>
</dbReference>
<dbReference type="KEGG" id="spir:CWM47_10085"/>
<keyword evidence="3" id="KW-1185">Reference proteome</keyword>
<evidence type="ECO:0008006" key="4">
    <source>
        <dbReference type="Google" id="ProtNLM"/>
    </source>
</evidence>